<reference evidence="1" key="1">
    <citation type="submission" date="2023-08" db="EMBL/GenBank/DDBJ databases">
        <title>Black Yeasts Isolated from many extreme environments.</title>
        <authorList>
            <person name="Coleine C."/>
            <person name="Stajich J.E."/>
            <person name="Selbmann L."/>
        </authorList>
    </citation>
    <scope>NUCLEOTIDE SEQUENCE</scope>
    <source>
        <strain evidence="1">CCFEE 5810</strain>
    </source>
</reference>
<dbReference type="AlphaFoldDB" id="A0AAN7W9A0"/>
<sequence length="174" mass="19442">MEAHLIGNTSKLHHKSKSTAADHEQLRALKAELASLPLVQRLQRLTIVLFHTVNEREWDSPILSTFMSSTFKTEGRGYPAASLGLRETYINALRENLGEGVIYDHHITTTCAEVDEDREEATVWATVRTTILPYGHLVQETVSRLKWVYKGRKVGWMCTEHSGIRGGGVLGGMG</sequence>
<evidence type="ECO:0000313" key="2">
    <source>
        <dbReference type="Proteomes" id="UP001310594"/>
    </source>
</evidence>
<evidence type="ECO:0000313" key="1">
    <source>
        <dbReference type="EMBL" id="KAK5698205.1"/>
    </source>
</evidence>
<organism evidence="1 2">
    <name type="scientific">Elasticomyces elasticus</name>
    <dbReference type="NCBI Taxonomy" id="574655"/>
    <lineage>
        <taxon>Eukaryota</taxon>
        <taxon>Fungi</taxon>
        <taxon>Dikarya</taxon>
        <taxon>Ascomycota</taxon>
        <taxon>Pezizomycotina</taxon>
        <taxon>Dothideomycetes</taxon>
        <taxon>Dothideomycetidae</taxon>
        <taxon>Mycosphaerellales</taxon>
        <taxon>Teratosphaeriaceae</taxon>
        <taxon>Elasticomyces</taxon>
    </lineage>
</organism>
<name>A0AAN7W9A0_9PEZI</name>
<proteinExistence type="predicted"/>
<dbReference type="EMBL" id="JAVRQU010000010">
    <property type="protein sequence ID" value="KAK5698205.1"/>
    <property type="molecule type" value="Genomic_DNA"/>
</dbReference>
<accession>A0AAN7W9A0</accession>
<dbReference type="Proteomes" id="UP001310594">
    <property type="component" value="Unassembled WGS sequence"/>
</dbReference>
<comment type="caution">
    <text evidence="1">The sequence shown here is derived from an EMBL/GenBank/DDBJ whole genome shotgun (WGS) entry which is preliminary data.</text>
</comment>
<gene>
    <name evidence="1" type="ORF">LTR97_007166</name>
</gene>
<dbReference type="Gene3D" id="3.10.450.50">
    <property type="match status" value="1"/>
</dbReference>
<protein>
    <submittedName>
        <fullName evidence="1">Uncharacterized protein</fullName>
    </submittedName>
</protein>